<evidence type="ECO:0000313" key="2">
    <source>
        <dbReference type="Proteomes" id="UP000295341"/>
    </source>
</evidence>
<protein>
    <submittedName>
        <fullName evidence="1">Uncharacterized protein</fullName>
    </submittedName>
</protein>
<dbReference type="AlphaFoldDB" id="A0A4R7PGR9"/>
<evidence type="ECO:0000313" key="1">
    <source>
        <dbReference type="EMBL" id="TDU32871.1"/>
    </source>
</evidence>
<dbReference type="EMBL" id="SOBT01000008">
    <property type="protein sequence ID" value="TDU32871.1"/>
    <property type="molecule type" value="Genomic_DNA"/>
</dbReference>
<dbReference type="OrthoDB" id="6717634at2"/>
<proteinExistence type="predicted"/>
<dbReference type="Proteomes" id="UP000295341">
    <property type="component" value="Unassembled WGS sequence"/>
</dbReference>
<name>A0A4R7PGR9_9GAMM</name>
<reference evidence="1 2" key="1">
    <citation type="submission" date="2019-03" db="EMBL/GenBank/DDBJ databases">
        <title>Genomic Encyclopedia of Type Strains, Phase IV (KMG-IV): sequencing the most valuable type-strain genomes for metagenomic binning, comparative biology and taxonomic classification.</title>
        <authorList>
            <person name="Goeker M."/>
        </authorList>
    </citation>
    <scope>NUCLEOTIDE SEQUENCE [LARGE SCALE GENOMIC DNA]</scope>
    <source>
        <strain evidence="1 2">DSM 26377</strain>
    </source>
</reference>
<dbReference type="RefSeq" id="WP_133881349.1">
    <property type="nucleotide sequence ID" value="NZ_MWIN01000036.1"/>
</dbReference>
<gene>
    <name evidence="1" type="ORF">DFR24_2281</name>
</gene>
<sequence length="212" mass="23432">MDQSKPISYAEFGHNFVRYVVTAERLRGEIETVLKAMIEGSVSKFPADLLVASYVFQLQDVDVLPITNKLPDVSFVMLIEGDLKLEVKLINLRLKFTLKVEIRLNIDVRTYAPLNLKLILHPVKDSQIRTEVDGHGLPSEVLEHLRIVGPIVREEIVREVNARIASPELVAATNIDVLQLAATAQLPGGAATTAEPLAQVSSDMKAGERDET</sequence>
<comment type="caution">
    <text evidence="1">The sequence shown here is derived from an EMBL/GenBank/DDBJ whole genome shotgun (WGS) entry which is preliminary data.</text>
</comment>
<keyword evidence="2" id="KW-1185">Reference proteome</keyword>
<accession>A0A4R7PGR9</accession>
<organism evidence="1 2">
    <name type="scientific">Panacagrimonas perspica</name>
    <dbReference type="NCBI Taxonomy" id="381431"/>
    <lineage>
        <taxon>Bacteria</taxon>
        <taxon>Pseudomonadati</taxon>
        <taxon>Pseudomonadota</taxon>
        <taxon>Gammaproteobacteria</taxon>
        <taxon>Nevskiales</taxon>
        <taxon>Nevskiaceae</taxon>
        <taxon>Panacagrimonas</taxon>
    </lineage>
</organism>